<feature type="region of interest" description="Disordered" evidence="1">
    <location>
        <begin position="92"/>
        <end position="116"/>
    </location>
</feature>
<reference evidence="3" key="1">
    <citation type="submission" date="2021-01" db="EMBL/GenBank/DDBJ databases">
        <authorList>
            <person name="Corre E."/>
            <person name="Pelletier E."/>
            <person name="Niang G."/>
            <person name="Scheremetjew M."/>
            <person name="Finn R."/>
            <person name="Kale V."/>
            <person name="Holt S."/>
            <person name="Cochrane G."/>
            <person name="Meng A."/>
            <person name="Brown T."/>
            <person name="Cohen L."/>
        </authorList>
    </citation>
    <scope>NUCLEOTIDE SEQUENCE</scope>
    <source>
        <strain evidence="3">CCMP645</strain>
    </source>
</reference>
<dbReference type="PANTHER" id="PTHR31834:SF1">
    <property type="entry name" value="INITIATION-SPECIFIC ALPHA-1,6-MANNOSYLTRANSFERASE"/>
    <property type="match status" value="1"/>
</dbReference>
<evidence type="ECO:0000256" key="2">
    <source>
        <dbReference type="SAM" id="Phobius"/>
    </source>
</evidence>
<keyword evidence="2" id="KW-1133">Transmembrane helix</keyword>
<name>A0A7S4BVU8_CHRCT</name>
<keyword evidence="2" id="KW-0472">Membrane</keyword>
<dbReference type="GO" id="GO:0006487">
    <property type="term" value="P:protein N-linked glycosylation"/>
    <property type="evidence" value="ECO:0007669"/>
    <property type="project" value="TreeGrafter"/>
</dbReference>
<dbReference type="GO" id="GO:0000009">
    <property type="term" value="F:alpha-1,6-mannosyltransferase activity"/>
    <property type="evidence" value="ECO:0007669"/>
    <property type="project" value="InterPro"/>
</dbReference>
<gene>
    <name evidence="3" type="ORF">PCAR00345_LOCUS31276</name>
</gene>
<evidence type="ECO:0000256" key="1">
    <source>
        <dbReference type="SAM" id="MobiDB-lite"/>
    </source>
</evidence>
<dbReference type="Pfam" id="PF04488">
    <property type="entry name" value="Gly_transf_sug"/>
    <property type="match status" value="1"/>
</dbReference>
<evidence type="ECO:0008006" key="4">
    <source>
        <dbReference type="Google" id="ProtNLM"/>
    </source>
</evidence>
<protein>
    <recommendedName>
        <fullName evidence="4">Alpha 1,4-glycosyltransferase domain-containing protein</fullName>
    </recommendedName>
</protein>
<evidence type="ECO:0000313" key="3">
    <source>
        <dbReference type="EMBL" id="CAE0778637.1"/>
    </source>
</evidence>
<dbReference type="InterPro" id="IPR039367">
    <property type="entry name" value="Och1-like"/>
</dbReference>
<accession>A0A7S4BVU8</accession>
<dbReference type="PANTHER" id="PTHR31834">
    <property type="entry name" value="INITIATION-SPECIFIC ALPHA-1,6-MANNOSYLTRANSFERASE"/>
    <property type="match status" value="1"/>
</dbReference>
<dbReference type="EMBL" id="HBIZ01048862">
    <property type="protein sequence ID" value="CAE0778637.1"/>
    <property type="molecule type" value="Transcribed_RNA"/>
</dbReference>
<dbReference type="Gene3D" id="3.90.550.20">
    <property type="match status" value="1"/>
</dbReference>
<proteinExistence type="predicted"/>
<dbReference type="SUPFAM" id="SSF53448">
    <property type="entry name" value="Nucleotide-diphospho-sugar transferases"/>
    <property type="match status" value="1"/>
</dbReference>
<dbReference type="AlphaFoldDB" id="A0A7S4BVU8"/>
<keyword evidence="2" id="KW-0812">Transmembrane</keyword>
<organism evidence="3">
    <name type="scientific">Chrysotila carterae</name>
    <name type="common">Marine alga</name>
    <name type="synonym">Syracosphaera carterae</name>
    <dbReference type="NCBI Taxonomy" id="13221"/>
    <lineage>
        <taxon>Eukaryota</taxon>
        <taxon>Haptista</taxon>
        <taxon>Haptophyta</taxon>
        <taxon>Prymnesiophyceae</taxon>
        <taxon>Isochrysidales</taxon>
        <taxon>Isochrysidaceae</taxon>
        <taxon>Chrysotila</taxon>
    </lineage>
</organism>
<dbReference type="InterPro" id="IPR007577">
    <property type="entry name" value="GlycoTrfase_DXD_sugar-bd_CS"/>
</dbReference>
<feature type="transmembrane region" description="Helical" evidence="2">
    <location>
        <begin position="32"/>
        <end position="51"/>
    </location>
</feature>
<dbReference type="InterPro" id="IPR029044">
    <property type="entry name" value="Nucleotide-diphossugar_trans"/>
</dbReference>
<dbReference type="GO" id="GO:0000136">
    <property type="term" value="C:mannan polymerase complex"/>
    <property type="evidence" value="ECO:0007669"/>
    <property type="project" value="TreeGrafter"/>
</dbReference>
<sequence>MTSPGSSCVSSSSLGSTSRPSFTLQRAFRRRCFCFALPLLLLFLLSVFIVHDPKLSAIERLVCFLFHPADEHLIGGALRRLSPAGTEMLQRHRTTDSSVPVPLSRVSTAQPGQTGQQQQMLQQKQGSVASKLTLHQTVGSLSLTPEQQRWRESWRAIGFDIVTADDTQARKDVERLAEALGSRDVLRVYDGLATSVQRSDVWRYAILWLDGGVYADVDVYAFPPMTSLARGPEAVIFSESLALFEMLPRTLARLISLFALRAGLTDLVRLPQRRNCVMIAPARHPLMLATLKRIIAKFDADADAAKLPDTELTPEPTRTLELTGPGIFTDAVDGLIDEAARDGGAHGARCGASIGSGGAIVSALGQTGQPMLSGDGVGTTPEGVDTAAEGRYACGLRFVTRIEGHHYFRHVAQGSWKTYLVAGEVSGLKPHERTLRSAVLLLQSVGLVCYWLWGTRWRRAKEEGLRACRQTKEPLSTLRAVDVARKVLLLSATRLGALLGATVAVAASVAKHAACAAACVGGRVGMLSRLLFARMLLPHARSVSPASATCCADTDVAIVVAGFAPRPALGASPVAPTACGAQTGCCAPHACAQLGAQPCQRCGHCE</sequence>